<sequence length="558" mass="63020">MSSLLPPPPPVAAAGTAATALAASAISATTSTTISSSGATSNINASEDSHRKCHRARGEKVEVSHVTLEDTPHRKLVDQKRSSSLGSNRSHRSHTSGRLRSPSNDSAHRSGDDQGGRKRVLHSGSRDREKTKSLELTGERKSRIDQLKRGEPSRSTSSDRQDSRSHSSRRSSPESDRQVHSRSGSFDSRDRLQERDRYEHDRERERERRDPRQREWDREADKEWPRTRDRDRLRERERDRDKRRDLDRERERLVADPMERDRERDRTFETSQLESVKRSEVKLESEHDRDLEGSSRDSVALDKERMDRDLGSAQGFEDVSKAERTESLEAGDDESKLDDAHSLGSGAGEGYEPISDDELDEILAGDAEKREDQQEEEKMPDPLDVIDVDWSGLMPKHRKEPREPGAALLKFTPGAVLLRVGISKKLAGSELFTKVKETCQQLLEKPKDADSLFEHELGALNMAALLRKEERASLLSDLGPCCKALCFRRDSAIRKQLVKNEKGTVKQAYTNTPMVDNELLRLSLRLLKRKTSCHTPGQEKTEDGKLAPCSGQQELCVS</sequence>
<feature type="region of interest" description="Disordered" evidence="1">
    <location>
        <begin position="29"/>
        <end position="356"/>
    </location>
</feature>
<feature type="compositionally biased region" description="Basic and acidic residues" evidence="1">
    <location>
        <begin position="187"/>
        <end position="268"/>
    </location>
</feature>
<proteinExistence type="predicted"/>
<feature type="region of interest" description="Disordered" evidence="1">
    <location>
        <begin position="533"/>
        <end position="558"/>
    </location>
</feature>
<dbReference type="PANTHER" id="PTHR13585:SF19">
    <property type="entry name" value="ZINC FINGER CCCH DOMAIN-CONTAINING PROTEIN 13"/>
    <property type="match status" value="1"/>
</dbReference>
<accession>A6HTS9</accession>
<feature type="compositionally biased region" description="Basic and acidic residues" evidence="1">
    <location>
        <begin position="106"/>
        <end position="116"/>
    </location>
</feature>
<protein>
    <submittedName>
        <fullName evidence="2">RCG37038</fullName>
    </submittedName>
</protein>
<dbReference type="RGD" id="402029977">
    <property type="gene designation" value="LOC134482069"/>
</dbReference>
<evidence type="ECO:0000313" key="3">
    <source>
        <dbReference type="Proteomes" id="UP000234681"/>
    </source>
</evidence>
<gene>
    <name evidence="4" type="primary">LOC134482069</name>
    <name evidence="2" type="ORF">rCG_37038</name>
</gene>
<evidence type="ECO:0000313" key="4">
    <source>
        <dbReference type="RGD" id="402029977"/>
    </source>
</evidence>
<dbReference type="PANTHER" id="PTHR13585">
    <property type="entry name" value="CHASCON, ISOFORM D-RELATED"/>
    <property type="match status" value="1"/>
</dbReference>
<evidence type="ECO:0000313" key="2">
    <source>
        <dbReference type="EMBL" id="EDM02292.1"/>
    </source>
</evidence>
<evidence type="ECO:0000256" key="1">
    <source>
        <dbReference type="SAM" id="MobiDB-lite"/>
    </source>
</evidence>
<dbReference type="InterPro" id="IPR052824">
    <property type="entry name" value="m6A_RNA_Methylation_Regulator"/>
</dbReference>
<organism evidence="2 3">
    <name type="scientific">Rattus norvegicus</name>
    <name type="common">Rat</name>
    <dbReference type="NCBI Taxonomy" id="10116"/>
    <lineage>
        <taxon>Eukaryota</taxon>
        <taxon>Metazoa</taxon>
        <taxon>Chordata</taxon>
        <taxon>Craniata</taxon>
        <taxon>Vertebrata</taxon>
        <taxon>Euteleostomi</taxon>
        <taxon>Mammalia</taxon>
        <taxon>Eutheria</taxon>
        <taxon>Euarchontoglires</taxon>
        <taxon>Glires</taxon>
        <taxon>Rodentia</taxon>
        <taxon>Myomorpha</taxon>
        <taxon>Muroidea</taxon>
        <taxon>Muridae</taxon>
        <taxon>Murinae</taxon>
        <taxon>Rattus</taxon>
    </lineage>
</organism>
<feature type="compositionally biased region" description="Basic and acidic residues" evidence="1">
    <location>
        <begin position="56"/>
        <end position="81"/>
    </location>
</feature>
<feature type="compositionally biased region" description="Basic and acidic residues" evidence="1">
    <location>
        <begin position="318"/>
        <end position="341"/>
    </location>
</feature>
<reference evidence="2 3" key="1">
    <citation type="submission" date="2005-07" db="EMBL/GenBank/DDBJ databases">
        <authorList>
            <person name="Mural R.J."/>
            <person name="Li P.W."/>
            <person name="Adams M.D."/>
            <person name="Amanatides P.G."/>
            <person name="Baden-Tillson H."/>
            <person name="Barnstead M."/>
            <person name="Chin S.H."/>
            <person name="Dew I."/>
            <person name="Evans C.A."/>
            <person name="Ferriera S."/>
            <person name="Flanigan M."/>
            <person name="Fosler C."/>
            <person name="Glodek A."/>
            <person name="Gu Z."/>
            <person name="Holt R.A."/>
            <person name="Jennings D."/>
            <person name="Kraft C.L."/>
            <person name="Lu F."/>
            <person name="Nguyen T."/>
            <person name="Nusskern D.R."/>
            <person name="Pfannkoch C.M."/>
            <person name="Sitter C."/>
            <person name="Sutton G.G."/>
            <person name="Venter J.C."/>
            <person name="Wang Z."/>
            <person name="Woodage T."/>
            <person name="Zheng X.H."/>
            <person name="Zhong F."/>
        </authorList>
    </citation>
    <scope>NUCLEOTIDE SEQUENCE [LARGE SCALE GENOMIC DNA]</scope>
    <source>
        <strain>BN</strain>
        <strain evidence="3">Sprague-Dawley</strain>
    </source>
</reference>
<feature type="compositionally biased region" description="Basic and acidic residues" evidence="1">
    <location>
        <begin position="124"/>
        <end position="179"/>
    </location>
</feature>
<dbReference type="AGR" id="RGD:402029977"/>
<dbReference type="AlphaFoldDB" id="A6HTS9"/>
<feature type="compositionally biased region" description="Basic and acidic residues" evidence="1">
    <location>
        <begin position="275"/>
        <end position="310"/>
    </location>
</feature>
<feature type="compositionally biased region" description="Low complexity" evidence="1">
    <location>
        <begin position="29"/>
        <end position="46"/>
    </location>
</feature>
<dbReference type="EMBL" id="CH473951">
    <property type="protein sequence ID" value="EDM02292.1"/>
    <property type="molecule type" value="Genomic_DNA"/>
</dbReference>
<name>A6HTS9_RAT</name>
<dbReference type="Proteomes" id="UP000234681">
    <property type="component" value="Chromosome 15"/>
</dbReference>